<keyword evidence="4 8" id="KW-0819">tRNA processing</keyword>
<dbReference type="PANTHER" id="PTHR43033:SF1">
    <property type="entry name" value="TRNA(ILE)-LYSIDINE SYNTHASE-RELATED"/>
    <property type="match status" value="1"/>
</dbReference>
<dbReference type="Pfam" id="PF11734">
    <property type="entry name" value="TilS_C"/>
    <property type="match status" value="1"/>
</dbReference>
<dbReference type="EC" id="6.3.4.19" evidence="8"/>
<dbReference type="NCBIfam" id="TIGR02432">
    <property type="entry name" value="lysidine_TilS_N"/>
    <property type="match status" value="1"/>
</dbReference>
<evidence type="ECO:0000259" key="10">
    <source>
        <dbReference type="SMART" id="SM00977"/>
    </source>
</evidence>
<keyword evidence="2 8" id="KW-0963">Cytoplasm</keyword>
<dbReference type="RefSeq" id="WP_041991288.1">
    <property type="nucleotide sequence ID" value="NZ_CDOD01000011.1"/>
</dbReference>
<evidence type="ECO:0000256" key="9">
    <source>
        <dbReference type="SAM" id="Phobius"/>
    </source>
</evidence>
<comment type="similarity">
    <text evidence="8">Belongs to the tRNA(Ile)-lysidine synthase family.</text>
</comment>
<keyword evidence="6 8" id="KW-0067">ATP-binding</keyword>
<feature type="transmembrane region" description="Helical" evidence="9">
    <location>
        <begin position="20"/>
        <end position="40"/>
    </location>
</feature>
<keyword evidence="9" id="KW-1133">Transmembrane helix</keyword>
<dbReference type="InterPro" id="IPR014729">
    <property type="entry name" value="Rossmann-like_a/b/a_fold"/>
</dbReference>
<dbReference type="Proteomes" id="UP000038055">
    <property type="component" value="Unassembled WGS sequence"/>
</dbReference>
<dbReference type="EMBL" id="CDOD01000011">
    <property type="protein sequence ID" value="CEN34054.1"/>
    <property type="molecule type" value="Genomic_DNA"/>
</dbReference>
<keyword evidence="12" id="KW-1185">Reference proteome</keyword>
<dbReference type="GO" id="GO:0005737">
    <property type="term" value="C:cytoplasm"/>
    <property type="evidence" value="ECO:0007669"/>
    <property type="project" value="UniProtKB-SubCell"/>
</dbReference>
<comment type="catalytic activity">
    <reaction evidence="7 8">
        <text>cytidine(34) in tRNA(Ile2) + L-lysine + ATP = lysidine(34) in tRNA(Ile2) + AMP + diphosphate + H(+)</text>
        <dbReference type="Rhea" id="RHEA:43744"/>
        <dbReference type="Rhea" id="RHEA-COMP:10625"/>
        <dbReference type="Rhea" id="RHEA-COMP:10670"/>
        <dbReference type="ChEBI" id="CHEBI:15378"/>
        <dbReference type="ChEBI" id="CHEBI:30616"/>
        <dbReference type="ChEBI" id="CHEBI:32551"/>
        <dbReference type="ChEBI" id="CHEBI:33019"/>
        <dbReference type="ChEBI" id="CHEBI:82748"/>
        <dbReference type="ChEBI" id="CHEBI:83665"/>
        <dbReference type="ChEBI" id="CHEBI:456215"/>
        <dbReference type="EC" id="6.3.4.19"/>
    </reaction>
</comment>
<dbReference type="SMART" id="SM00977">
    <property type="entry name" value="TilS_C"/>
    <property type="match status" value="1"/>
</dbReference>
<dbReference type="InterPro" id="IPR011063">
    <property type="entry name" value="TilS/TtcA_N"/>
</dbReference>
<feature type="binding site" evidence="8">
    <location>
        <begin position="25"/>
        <end position="30"/>
    </location>
    <ligand>
        <name>ATP</name>
        <dbReference type="ChEBI" id="CHEBI:30616"/>
    </ligand>
</feature>
<comment type="subcellular location">
    <subcellularLocation>
        <location evidence="1 8">Cytoplasm</location>
    </subcellularLocation>
</comment>
<dbReference type="HAMAP" id="MF_01161">
    <property type="entry name" value="tRNA_Ile_lys_synt"/>
    <property type="match status" value="1"/>
</dbReference>
<comment type="function">
    <text evidence="8">Ligates lysine onto the cytidine present at position 34 of the AUA codon-specific tRNA(Ile) that contains the anticodon CAU, in an ATP-dependent manner. Cytidine is converted to lysidine, thus changing the amino acid specificity of the tRNA from methionine to isoleucine.</text>
</comment>
<dbReference type="PANTHER" id="PTHR43033">
    <property type="entry name" value="TRNA(ILE)-LYSIDINE SYNTHASE-RELATED"/>
    <property type="match status" value="1"/>
</dbReference>
<dbReference type="InterPro" id="IPR012795">
    <property type="entry name" value="tRNA_Ile_lys_synt_N"/>
</dbReference>
<dbReference type="GO" id="GO:0032267">
    <property type="term" value="F:tRNA(Ile)-lysidine synthase activity"/>
    <property type="evidence" value="ECO:0007669"/>
    <property type="project" value="UniProtKB-EC"/>
</dbReference>
<evidence type="ECO:0000256" key="6">
    <source>
        <dbReference type="ARBA" id="ARBA00022840"/>
    </source>
</evidence>
<dbReference type="AlphaFoldDB" id="A0A0B7H692"/>
<keyword evidence="9" id="KW-0472">Membrane</keyword>
<dbReference type="GO" id="GO:0006400">
    <property type="term" value="P:tRNA modification"/>
    <property type="evidence" value="ECO:0007669"/>
    <property type="project" value="UniProtKB-UniRule"/>
</dbReference>
<proteinExistence type="inferred from homology"/>
<dbReference type="STRING" id="28189.CCYN74_140021"/>
<name>A0A0B7H692_9FLAO</name>
<dbReference type="Gene3D" id="3.40.50.620">
    <property type="entry name" value="HUPs"/>
    <property type="match status" value="1"/>
</dbReference>
<feature type="domain" description="Lysidine-tRNA(Ile) synthetase C-terminal" evidence="10">
    <location>
        <begin position="385"/>
        <end position="457"/>
    </location>
</feature>
<dbReference type="CDD" id="cd01992">
    <property type="entry name" value="TilS_N"/>
    <property type="match status" value="1"/>
</dbReference>
<evidence type="ECO:0000256" key="7">
    <source>
        <dbReference type="ARBA" id="ARBA00048539"/>
    </source>
</evidence>
<reference evidence="12" key="1">
    <citation type="submission" date="2015-01" db="EMBL/GenBank/DDBJ databases">
        <authorList>
            <person name="MANFREDI Pablo"/>
        </authorList>
    </citation>
    <scope>NUCLEOTIDE SEQUENCE [LARGE SCALE GENOMIC DNA]</scope>
    <source>
        <strain evidence="12">Ccyn2B</strain>
    </source>
</reference>
<gene>
    <name evidence="8 11" type="primary">tilS</name>
    <name evidence="11" type="ORF">CCYN2B_190052</name>
</gene>
<dbReference type="Pfam" id="PF01171">
    <property type="entry name" value="ATP_bind_3"/>
    <property type="match status" value="1"/>
</dbReference>
<evidence type="ECO:0000256" key="3">
    <source>
        <dbReference type="ARBA" id="ARBA00022598"/>
    </source>
</evidence>
<dbReference type="eggNOG" id="COG0037">
    <property type="taxonomic scope" value="Bacteria"/>
</dbReference>
<evidence type="ECO:0000256" key="8">
    <source>
        <dbReference type="HAMAP-Rule" id="MF_01161"/>
    </source>
</evidence>
<evidence type="ECO:0000256" key="4">
    <source>
        <dbReference type="ARBA" id="ARBA00022694"/>
    </source>
</evidence>
<organism evidence="11 12">
    <name type="scientific">Capnocytophaga cynodegmi</name>
    <dbReference type="NCBI Taxonomy" id="28189"/>
    <lineage>
        <taxon>Bacteria</taxon>
        <taxon>Pseudomonadati</taxon>
        <taxon>Bacteroidota</taxon>
        <taxon>Flavobacteriia</taxon>
        <taxon>Flavobacteriales</taxon>
        <taxon>Flavobacteriaceae</taxon>
        <taxon>Capnocytophaga</taxon>
    </lineage>
</organism>
<dbReference type="InterPro" id="IPR012094">
    <property type="entry name" value="tRNA_Ile_lys_synt"/>
</dbReference>
<evidence type="ECO:0000313" key="11">
    <source>
        <dbReference type="EMBL" id="CEN34054.1"/>
    </source>
</evidence>
<dbReference type="InterPro" id="IPR012796">
    <property type="entry name" value="Lysidine-tRNA-synth_C"/>
</dbReference>
<dbReference type="GO" id="GO:0005524">
    <property type="term" value="F:ATP binding"/>
    <property type="evidence" value="ECO:0007669"/>
    <property type="project" value="UniProtKB-UniRule"/>
</dbReference>
<protein>
    <recommendedName>
        <fullName evidence="8">tRNA(Ile)-lysidine synthase</fullName>
        <ecNumber evidence="8">6.3.4.19</ecNumber>
    </recommendedName>
    <alternativeName>
        <fullName evidence="8">tRNA(Ile)-2-lysyl-cytidine synthase</fullName>
    </alternativeName>
    <alternativeName>
        <fullName evidence="8">tRNA(Ile)-lysidine synthetase</fullName>
    </alternativeName>
</protein>
<evidence type="ECO:0000256" key="2">
    <source>
        <dbReference type="ARBA" id="ARBA00022490"/>
    </source>
</evidence>
<keyword evidence="9" id="KW-0812">Transmembrane</keyword>
<keyword evidence="3 8" id="KW-0436">Ligase</keyword>
<evidence type="ECO:0000256" key="1">
    <source>
        <dbReference type="ARBA" id="ARBA00004496"/>
    </source>
</evidence>
<accession>A0A0B7H692</accession>
<evidence type="ECO:0000256" key="5">
    <source>
        <dbReference type="ARBA" id="ARBA00022741"/>
    </source>
</evidence>
<comment type="domain">
    <text evidence="8">The N-terminal region contains the highly conserved SGGXDS motif, predicted to be a P-loop motif involved in ATP binding.</text>
</comment>
<dbReference type="NCBIfam" id="TIGR02433">
    <property type="entry name" value="lysidine_TilS_C"/>
    <property type="match status" value="1"/>
</dbReference>
<evidence type="ECO:0000313" key="12">
    <source>
        <dbReference type="Proteomes" id="UP000038055"/>
    </source>
</evidence>
<keyword evidence="5 8" id="KW-0547">Nucleotide-binding</keyword>
<sequence>MKERFEEHICQNFNLKDKRILVAISGGVDSMVLATLFYQLNYDIVLAHCNFQLRGEESDQDEIFVRNFGENLAVKTIIKRFDTLQFSAESKLNTQLSARKLRYDWFYEIASENQCDYIATAHHADDNLETFIINLSRGSGLDGLLGIPQKNGKIIRPMLLFSREEILEFAKQNSIHWREDSSNQTEKYVRNKIRHTIIPVLKEIHPTFLENFKETQHYLSQSSRFIEENIQKIKEQCFEEREYQTIIRLEPLRNVSDVDFVLHKLFYPYNFRNISDLKKMLYAESGKQLFSPTHHLISGRDYLVLMKTSPKNEELEGEGIIFLINENHFDRKDTIKLSISDVRSYLSLEMTILKQDINHFFDLEQLKNENNEVAYFDYDTLQFPLMLRHKKEGDFFYPIGMQQKKKLSKFYIDEKYSLFDKDQQWLLCSQENIAWVIGKRMDNRFKVTNKTQRILKVSIL</sequence>
<dbReference type="SUPFAM" id="SSF52402">
    <property type="entry name" value="Adenine nucleotide alpha hydrolases-like"/>
    <property type="match status" value="1"/>
</dbReference>
<dbReference type="SUPFAM" id="SSF56037">
    <property type="entry name" value="PheT/TilS domain"/>
    <property type="match status" value="1"/>
</dbReference>